<dbReference type="RefSeq" id="WP_090246340.1">
    <property type="nucleotide sequence ID" value="NZ_FNOU01000019.1"/>
</dbReference>
<organism evidence="7 8">
    <name type="scientific">Eubacterium barkeri</name>
    <name type="common">Clostridium barkeri</name>
    <dbReference type="NCBI Taxonomy" id="1528"/>
    <lineage>
        <taxon>Bacteria</taxon>
        <taxon>Bacillati</taxon>
        <taxon>Bacillota</taxon>
        <taxon>Clostridia</taxon>
        <taxon>Eubacteriales</taxon>
        <taxon>Eubacteriaceae</taxon>
        <taxon>Eubacterium</taxon>
    </lineage>
</organism>
<dbReference type="PROSITE" id="PS00198">
    <property type="entry name" value="4FE4S_FER_1"/>
    <property type="match status" value="2"/>
</dbReference>
<dbReference type="SUPFAM" id="SSF54862">
    <property type="entry name" value="4Fe-4S ferredoxins"/>
    <property type="match status" value="1"/>
</dbReference>
<dbReference type="Pfam" id="PF04060">
    <property type="entry name" value="FeS"/>
    <property type="match status" value="1"/>
</dbReference>
<dbReference type="GO" id="GO:0046872">
    <property type="term" value="F:metal ion binding"/>
    <property type="evidence" value="ECO:0007669"/>
    <property type="project" value="UniProtKB-KW"/>
</dbReference>
<dbReference type="PROSITE" id="PS51379">
    <property type="entry name" value="4FE4S_FER_2"/>
    <property type="match status" value="2"/>
</dbReference>
<evidence type="ECO:0000259" key="6">
    <source>
        <dbReference type="PROSITE" id="PS51656"/>
    </source>
</evidence>
<keyword evidence="3" id="KW-0408">Iron</keyword>
<dbReference type="Gene3D" id="3.30.70.20">
    <property type="match status" value="1"/>
</dbReference>
<name>A0A1H3HVM4_EUBBA</name>
<dbReference type="SUPFAM" id="SSF53920">
    <property type="entry name" value="Fe-only hydrogenase"/>
    <property type="match status" value="1"/>
</dbReference>
<evidence type="ECO:0000313" key="8">
    <source>
        <dbReference type="Proteomes" id="UP000199652"/>
    </source>
</evidence>
<feature type="domain" description="4Fe-4S ferredoxin-type" evidence="5">
    <location>
        <begin position="36"/>
        <end position="64"/>
    </location>
</feature>
<dbReference type="Proteomes" id="UP000199652">
    <property type="component" value="Unassembled WGS sequence"/>
</dbReference>
<dbReference type="InterPro" id="IPR017896">
    <property type="entry name" value="4Fe4S_Fe-S-bd"/>
</dbReference>
<reference evidence="8" key="1">
    <citation type="submission" date="2016-10" db="EMBL/GenBank/DDBJ databases">
        <authorList>
            <person name="Varghese N."/>
            <person name="Submissions S."/>
        </authorList>
    </citation>
    <scope>NUCLEOTIDE SEQUENCE [LARGE SCALE GENOMIC DNA]</scope>
    <source>
        <strain evidence="8">VPI 5359</strain>
    </source>
</reference>
<evidence type="ECO:0000259" key="5">
    <source>
        <dbReference type="PROSITE" id="PS51379"/>
    </source>
</evidence>
<evidence type="ECO:0000256" key="3">
    <source>
        <dbReference type="ARBA" id="ARBA00023004"/>
    </source>
</evidence>
<gene>
    <name evidence="7" type="ORF">SAMN04488579_11947</name>
</gene>
<dbReference type="PROSITE" id="PS51656">
    <property type="entry name" value="4FE4S"/>
    <property type="match status" value="1"/>
</dbReference>
<dbReference type="Gene3D" id="1.10.15.40">
    <property type="entry name" value="Electron transport complex subunit B, putative Fe-S cluster"/>
    <property type="match status" value="1"/>
</dbReference>
<dbReference type="InterPro" id="IPR007202">
    <property type="entry name" value="4Fe-4S_dom"/>
</dbReference>
<dbReference type="EMBL" id="FNOU01000019">
    <property type="protein sequence ID" value="SDY19275.1"/>
    <property type="molecule type" value="Genomic_DNA"/>
</dbReference>
<evidence type="ECO:0000256" key="2">
    <source>
        <dbReference type="ARBA" id="ARBA00022723"/>
    </source>
</evidence>
<sequence length="452" mass="49560">MGSIFHSVYLDRDKCLGCTTCLRSCPTGAIRVREGKAKIIESKCIDCGECIRVCPHRAKLAKTDTLASIHEFDYRVAIVAPTLIGQYPLKYSIDRILSALKALGFDEVVEVANGAEVVGSALGEEFADRERPRPIISSACPAVSKLIQVRFPELTKNITTLKSPMGVTARMVRRRLEAEKNLPAEDVGVFFITPCAAKATEVKDQENKDDNYDIINGAIAIKDIYGPLRAQLKIVEEESGLHRATPDGYRWALSGGESRYAGGRRSIHVHGISNVIAVLEEIENGNLEEIEFVEGLACIGGCVGGCLTVENNFVARMVIDVRARGESGGQFETTPKIRCATEDGLIADGLRRKHPLQSREFKPLDEDFSRSLEKMQQIEILEQRLPGLDCGSCGAPGCRALAEDIVTGHAREIDCVFVLKDRVLELSKLTSEMLQMGHPMEKNGEGEQNDEG</sequence>
<keyword evidence="8" id="KW-1185">Reference proteome</keyword>
<dbReference type="Gene3D" id="3.40.950.10">
    <property type="entry name" value="Fe-only Hydrogenase (Larger Subunit), Chain L, domain 3"/>
    <property type="match status" value="1"/>
</dbReference>
<dbReference type="InterPro" id="IPR050395">
    <property type="entry name" value="4Fe4S_Ferredoxin_RnfB"/>
</dbReference>
<protein>
    <submittedName>
        <fullName evidence="7">Iron only hydrogenase large subunit, C-terminal domain</fullName>
    </submittedName>
</protein>
<dbReference type="PANTHER" id="PTHR43560">
    <property type="entry name" value="ION-TRANSLOCATING OXIDOREDUCTASE COMPLEX SUBUNIT B"/>
    <property type="match status" value="1"/>
</dbReference>
<dbReference type="OrthoDB" id="9798098at2"/>
<keyword evidence="4" id="KW-0411">Iron-sulfur</keyword>
<dbReference type="InterPro" id="IPR017900">
    <property type="entry name" value="4Fe4S_Fe_S_CS"/>
</dbReference>
<keyword evidence="2" id="KW-0479">Metal-binding</keyword>
<dbReference type="PANTHER" id="PTHR43560:SF1">
    <property type="entry name" value="ION-TRANSLOCATING OXIDOREDUCTASE COMPLEX SUBUNIT B"/>
    <property type="match status" value="1"/>
</dbReference>
<evidence type="ECO:0000313" key="7">
    <source>
        <dbReference type="EMBL" id="SDY19275.1"/>
    </source>
</evidence>
<dbReference type="InterPro" id="IPR009016">
    <property type="entry name" value="Fe_hydrogenase"/>
</dbReference>
<dbReference type="InterPro" id="IPR004108">
    <property type="entry name" value="Fe_hydrogenase_lsu_C"/>
</dbReference>
<dbReference type="STRING" id="1528.SAMN04488579_11947"/>
<feature type="domain" description="4Fe-4S" evidence="6">
    <location>
        <begin position="373"/>
        <end position="432"/>
    </location>
</feature>
<evidence type="ECO:0000256" key="4">
    <source>
        <dbReference type="ARBA" id="ARBA00023014"/>
    </source>
</evidence>
<keyword evidence="1" id="KW-0004">4Fe-4S</keyword>
<proteinExistence type="predicted"/>
<accession>A0A1H3HVM4</accession>
<feature type="domain" description="4Fe-4S ferredoxin-type" evidence="5">
    <location>
        <begin position="6"/>
        <end position="35"/>
    </location>
</feature>
<dbReference type="GO" id="GO:0051539">
    <property type="term" value="F:4 iron, 4 sulfur cluster binding"/>
    <property type="evidence" value="ECO:0007669"/>
    <property type="project" value="UniProtKB-KW"/>
</dbReference>
<dbReference type="AlphaFoldDB" id="A0A1H3HVM4"/>
<dbReference type="Pfam" id="PF02906">
    <property type="entry name" value="Fe_hyd_lg_C"/>
    <property type="match status" value="2"/>
</dbReference>
<dbReference type="Pfam" id="PF13237">
    <property type="entry name" value="Fer4_10"/>
    <property type="match status" value="1"/>
</dbReference>
<evidence type="ECO:0000256" key="1">
    <source>
        <dbReference type="ARBA" id="ARBA00022485"/>
    </source>
</evidence>